<keyword evidence="3" id="KW-1185">Reference proteome</keyword>
<proteinExistence type="predicted"/>
<sequence>MKLSKKIGLLALSLVLTFTSSAFAEEIFYNIPKSSFKKYVWVKNEKYFKNPSIVCLDVETDSAIYIQYWDSDDNFDSSPLLVGSSWQCHQPRKNGKYRIKLVNANPNTTVKLTGGEIFYDK</sequence>
<evidence type="ECO:0000313" key="2">
    <source>
        <dbReference type="EMBL" id="MFB0844304.1"/>
    </source>
</evidence>
<dbReference type="Proteomes" id="UP001575622">
    <property type="component" value="Unassembled WGS sequence"/>
</dbReference>
<name>A0ABV4V4Q6_9BACL</name>
<comment type="caution">
    <text evidence="2">The sequence shown here is derived from an EMBL/GenBank/DDBJ whole genome shotgun (WGS) entry which is preliminary data.</text>
</comment>
<evidence type="ECO:0008006" key="4">
    <source>
        <dbReference type="Google" id="ProtNLM"/>
    </source>
</evidence>
<dbReference type="RefSeq" id="WP_373954072.1">
    <property type="nucleotide sequence ID" value="NZ_JBHDLN010000009.1"/>
</dbReference>
<organism evidence="2 3">
    <name type="scientific">Paenibacillus oleatilyticus</name>
    <dbReference type="NCBI Taxonomy" id="2594886"/>
    <lineage>
        <taxon>Bacteria</taxon>
        <taxon>Bacillati</taxon>
        <taxon>Bacillota</taxon>
        <taxon>Bacilli</taxon>
        <taxon>Bacillales</taxon>
        <taxon>Paenibacillaceae</taxon>
        <taxon>Paenibacillus</taxon>
    </lineage>
</organism>
<gene>
    <name evidence="2" type="ORF">ACEU3E_19135</name>
</gene>
<reference evidence="2 3" key="1">
    <citation type="submission" date="2024-09" db="EMBL/GenBank/DDBJ databases">
        <authorList>
            <person name="Makale K.P.P."/>
            <person name="Makhzoum A."/>
            <person name="Rantong G."/>
            <person name="Rahube T.O."/>
        </authorList>
    </citation>
    <scope>NUCLEOTIDE SEQUENCE [LARGE SCALE GENOMIC DNA]</scope>
    <source>
        <strain evidence="2 3">KM_D13</strain>
    </source>
</reference>
<dbReference type="EMBL" id="JBHDLN010000009">
    <property type="protein sequence ID" value="MFB0844304.1"/>
    <property type="molecule type" value="Genomic_DNA"/>
</dbReference>
<feature type="signal peptide" evidence="1">
    <location>
        <begin position="1"/>
        <end position="24"/>
    </location>
</feature>
<keyword evidence="1" id="KW-0732">Signal</keyword>
<evidence type="ECO:0000256" key="1">
    <source>
        <dbReference type="SAM" id="SignalP"/>
    </source>
</evidence>
<accession>A0ABV4V4Q6</accession>
<feature type="chain" id="PRO_5046436900" description="Secreted protein" evidence="1">
    <location>
        <begin position="25"/>
        <end position="121"/>
    </location>
</feature>
<evidence type="ECO:0000313" key="3">
    <source>
        <dbReference type="Proteomes" id="UP001575622"/>
    </source>
</evidence>
<protein>
    <recommendedName>
        <fullName evidence="4">Secreted protein</fullName>
    </recommendedName>
</protein>